<reference evidence="1" key="1">
    <citation type="journal article" date="2023" name="IScience">
        <title>Live-bearing cockroach genome reveals convergent evolutionary mechanisms linked to viviparity in insects and beyond.</title>
        <authorList>
            <person name="Fouks B."/>
            <person name="Harrison M.C."/>
            <person name="Mikhailova A.A."/>
            <person name="Marchal E."/>
            <person name="English S."/>
            <person name="Carruthers M."/>
            <person name="Jennings E.C."/>
            <person name="Chiamaka E.L."/>
            <person name="Frigard R.A."/>
            <person name="Pippel M."/>
            <person name="Attardo G.M."/>
            <person name="Benoit J.B."/>
            <person name="Bornberg-Bauer E."/>
            <person name="Tobe S.S."/>
        </authorList>
    </citation>
    <scope>NUCLEOTIDE SEQUENCE</scope>
    <source>
        <strain evidence="1">Stay&amp;Tobe</strain>
    </source>
</reference>
<dbReference type="EMBL" id="JASPKZ010000463">
    <property type="protein sequence ID" value="KAJ9599919.1"/>
    <property type="molecule type" value="Genomic_DNA"/>
</dbReference>
<feature type="non-terminal residue" evidence="1">
    <location>
        <position position="60"/>
    </location>
</feature>
<comment type="caution">
    <text evidence="1">The sequence shown here is derived from an EMBL/GenBank/DDBJ whole genome shotgun (WGS) entry which is preliminary data.</text>
</comment>
<keyword evidence="2" id="KW-1185">Reference proteome</keyword>
<accession>A0AAD8AIQ0</accession>
<evidence type="ECO:0000313" key="2">
    <source>
        <dbReference type="Proteomes" id="UP001233999"/>
    </source>
</evidence>
<dbReference type="AlphaFoldDB" id="A0AAD8AIQ0"/>
<name>A0AAD8AIQ0_DIPPU</name>
<evidence type="ECO:0000313" key="1">
    <source>
        <dbReference type="EMBL" id="KAJ9599919.1"/>
    </source>
</evidence>
<gene>
    <name evidence="1" type="ORF">L9F63_009747</name>
</gene>
<protein>
    <submittedName>
        <fullName evidence="1">Uncharacterized protein</fullName>
    </submittedName>
</protein>
<sequence>PVAAKAYCKSSCIYEQTAHAHKETADINILLPFPSHLLNPPLNIYKRQMPPANSNSPQPE</sequence>
<organism evidence="1 2">
    <name type="scientific">Diploptera punctata</name>
    <name type="common">Pacific beetle cockroach</name>
    <dbReference type="NCBI Taxonomy" id="6984"/>
    <lineage>
        <taxon>Eukaryota</taxon>
        <taxon>Metazoa</taxon>
        <taxon>Ecdysozoa</taxon>
        <taxon>Arthropoda</taxon>
        <taxon>Hexapoda</taxon>
        <taxon>Insecta</taxon>
        <taxon>Pterygota</taxon>
        <taxon>Neoptera</taxon>
        <taxon>Polyneoptera</taxon>
        <taxon>Dictyoptera</taxon>
        <taxon>Blattodea</taxon>
        <taxon>Blaberoidea</taxon>
        <taxon>Blaberidae</taxon>
        <taxon>Diplopterinae</taxon>
        <taxon>Diploptera</taxon>
    </lineage>
</organism>
<dbReference type="Proteomes" id="UP001233999">
    <property type="component" value="Unassembled WGS sequence"/>
</dbReference>
<reference evidence="1" key="2">
    <citation type="submission" date="2023-05" db="EMBL/GenBank/DDBJ databases">
        <authorList>
            <person name="Fouks B."/>
        </authorList>
    </citation>
    <scope>NUCLEOTIDE SEQUENCE</scope>
    <source>
        <strain evidence="1">Stay&amp;Tobe</strain>
        <tissue evidence="1">Testes</tissue>
    </source>
</reference>
<feature type="non-terminal residue" evidence="1">
    <location>
        <position position="1"/>
    </location>
</feature>
<proteinExistence type="predicted"/>